<dbReference type="Pfam" id="PF00293">
    <property type="entry name" value="NUDIX"/>
    <property type="match status" value="1"/>
</dbReference>
<dbReference type="OrthoDB" id="9814308at2"/>
<sequence>MEQVRVRIGDDEILVSWHPPDLPPDGQRHGAEGICVTDGGEVVVISRDGQRWEFPAGRREGDETWEQTLRREVREEACATVVRARLLGFSRGEYIAGRQAGCVLVRSLWRADVTLDPWDPRHEIPFRRVVAAADVARQLDIARHPFAPIVRRAMREARI</sequence>
<comment type="caution">
    <text evidence="2">The sequence shown here is derived from an EMBL/GenBank/DDBJ whole genome shotgun (WGS) entry which is preliminary data.</text>
</comment>
<reference evidence="2 3" key="1">
    <citation type="submission" date="2019-06" db="EMBL/GenBank/DDBJ databases">
        <title>Sequencing the genomes of 1000 actinobacteria strains.</title>
        <authorList>
            <person name="Klenk H.-P."/>
        </authorList>
    </citation>
    <scope>NUCLEOTIDE SEQUENCE [LARGE SCALE GENOMIC DNA]</scope>
    <source>
        <strain evidence="2 3">DSM 45671</strain>
    </source>
</reference>
<dbReference type="SUPFAM" id="SSF55811">
    <property type="entry name" value="Nudix"/>
    <property type="match status" value="1"/>
</dbReference>
<dbReference type="AlphaFoldDB" id="A0A561T4R6"/>
<name>A0A561T4R6_9PSEU</name>
<proteinExistence type="predicted"/>
<protein>
    <submittedName>
        <fullName evidence="2">NUDIX domain-containing protein</fullName>
    </submittedName>
</protein>
<evidence type="ECO:0000313" key="3">
    <source>
        <dbReference type="Proteomes" id="UP000321261"/>
    </source>
</evidence>
<dbReference type="Proteomes" id="UP000321261">
    <property type="component" value="Unassembled WGS sequence"/>
</dbReference>
<dbReference type="PROSITE" id="PS51462">
    <property type="entry name" value="NUDIX"/>
    <property type="match status" value="1"/>
</dbReference>
<dbReference type="RefSeq" id="WP_147260496.1">
    <property type="nucleotide sequence ID" value="NZ_VIWU01000001.1"/>
</dbReference>
<dbReference type="InterPro" id="IPR015797">
    <property type="entry name" value="NUDIX_hydrolase-like_dom_sf"/>
</dbReference>
<dbReference type="Gene3D" id="3.90.79.10">
    <property type="entry name" value="Nucleoside Triphosphate Pyrophosphohydrolase"/>
    <property type="match status" value="1"/>
</dbReference>
<gene>
    <name evidence="2" type="ORF">FHX44_118058</name>
</gene>
<feature type="domain" description="Nudix hydrolase" evidence="1">
    <location>
        <begin position="27"/>
        <end position="152"/>
    </location>
</feature>
<evidence type="ECO:0000313" key="2">
    <source>
        <dbReference type="EMBL" id="TWF82113.1"/>
    </source>
</evidence>
<keyword evidence="3" id="KW-1185">Reference proteome</keyword>
<evidence type="ECO:0000259" key="1">
    <source>
        <dbReference type="PROSITE" id="PS51462"/>
    </source>
</evidence>
<dbReference type="CDD" id="cd02883">
    <property type="entry name" value="NUDIX_Hydrolase"/>
    <property type="match status" value="1"/>
</dbReference>
<accession>A0A561T4R6</accession>
<dbReference type="InterPro" id="IPR000086">
    <property type="entry name" value="NUDIX_hydrolase_dom"/>
</dbReference>
<organism evidence="2 3">
    <name type="scientific">Pseudonocardia hierapolitana</name>
    <dbReference type="NCBI Taxonomy" id="1128676"/>
    <lineage>
        <taxon>Bacteria</taxon>
        <taxon>Bacillati</taxon>
        <taxon>Actinomycetota</taxon>
        <taxon>Actinomycetes</taxon>
        <taxon>Pseudonocardiales</taxon>
        <taxon>Pseudonocardiaceae</taxon>
        <taxon>Pseudonocardia</taxon>
    </lineage>
</organism>
<dbReference type="EMBL" id="VIWU01000001">
    <property type="protein sequence ID" value="TWF82113.1"/>
    <property type="molecule type" value="Genomic_DNA"/>
</dbReference>